<organism evidence="4 5">
    <name type="scientific">Thecamonas trahens ATCC 50062</name>
    <dbReference type="NCBI Taxonomy" id="461836"/>
    <lineage>
        <taxon>Eukaryota</taxon>
        <taxon>Apusozoa</taxon>
        <taxon>Apusomonadida</taxon>
        <taxon>Apusomonadidae</taxon>
        <taxon>Thecamonas</taxon>
    </lineage>
</organism>
<dbReference type="GO" id="GO:0016780">
    <property type="term" value="F:phosphotransferase activity, for other substituted phosphate groups"/>
    <property type="evidence" value="ECO:0007669"/>
    <property type="project" value="InterPro"/>
</dbReference>
<keyword evidence="3" id="KW-1133">Transmembrane helix</keyword>
<keyword evidence="3" id="KW-0472">Membrane</keyword>
<protein>
    <submittedName>
        <fullName evidence="4">Uncharacterized protein</fullName>
    </submittedName>
</protein>
<dbReference type="InterPro" id="IPR000462">
    <property type="entry name" value="CDP-OH_P_trans"/>
</dbReference>
<feature type="transmembrane region" description="Helical" evidence="3">
    <location>
        <begin position="142"/>
        <end position="166"/>
    </location>
</feature>
<dbReference type="PROSITE" id="PS00379">
    <property type="entry name" value="CDP_ALCOHOL_P_TRANSF"/>
    <property type="match status" value="1"/>
</dbReference>
<dbReference type="EMBL" id="GL349439">
    <property type="protein sequence ID" value="KNC55493.1"/>
    <property type="molecule type" value="Genomic_DNA"/>
</dbReference>
<name>A0A0L0DVC7_THETB</name>
<accession>A0A0L0DVC7</accession>
<dbReference type="Gene3D" id="1.20.120.1760">
    <property type="match status" value="1"/>
</dbReference>
<keyword evidence="5" id="KW-1185">Reference proteome</keyword>
<dbReference type="InterPro" id="IPR048254">
    <property type="entry name" value="CDP_ALCOHOL_P_TRANSF_CS"/>
</dbReference>
<dbReference type="GeneID" id="25561491"/>
<dbReference type="InterPro" id="IPR043130">
    <property type="entry name" value="CDP-OH_PTrfase_TM_dom"/>
</dbReference>
<dbReference type="eggNOG" id="ENOG502S9DD">
    <property type="taxonomic scope" value="Eukaryota"/>
</dbReference>
<dbReference type="GO" id="GO:0016020">
    <property type="term" value="C:membrane"/>
    <property type="evidence" value="ECO:0007669"/>
    <property type="project" value="InterPro"/>
</dbReference>
<keyword evidence="3" id="KW-0812">Transmembrane</keyword>
<dbReference type="OrthoDB" id="10251079at2759"/>
<dbReference type="AlphaFoldDB" id="A0A0L0DVC7"/>
<evidence type="ECO:0000256" key="1">
    <source>
        <dbReference type="ARBA" id="ARBA00022679"/>
    </source>
</evidence>
<evidence type="ECO:0000256" key="3">
    <source>
        <dbReference type="SAM" id="Phobius"/>
    </source>
</evidence>
<dbReference type="OMA" id="KGICFAT"/>
<gene>
    <name evidence="4" type="ORF">AMSG_01757</name>
</gene>
<dbReference type="GO" id="GO:0008654">
    <property type="term" value="P:phospholipid biosynthetic process"/>
    <property type="evidence" value="ECO:0007669"/>
    <property type="project" value="InterPro"/>
</dbReference>
<dbReference type="Proteomes" id="UP000054408">
    <property type="component" value="Unassembled WGS sequence"/>
</dbReference>
<evidence type="ECO:0000313" key="5">
    <source>
        <dbReference type="Proteomes" id="UP000054408"/>
    </source>
</evidence>
<dbReference type="RefSeq" id="XP_013761273.1">
    <property type="nucleotide sequence ID" value="XM_013905819.1"/>
</dbReference>
<keyword evidence="1 2" id="KW-0808">Transferase</keyword>
<evidence type="ECO:0000256" key="2">
    <source>
        <dbReference type="RuleBase" id="RU003750"/>
    </source>
</evidence>
<reference evidence="4 5" key="1">
    <citation type="submission" date="2010-05" db="EMBL/GenBank/DDBJ databases">
        <title>The Genome Sequence of Thecamonas trahens ATCC 50062.</title>
        <authorList>
            <consortium name="The Broad Institute Genome Sequencing Platform"/>
            <person name="Russ C."/>
            <person name="Cuomo C."/>
            <person name="Shea T."/>
            <person name="Young S.K."/>
            <person name="Zeng Q."/>
            <person name="Koehrsen M."/>
            <person name="Haas B."/>
            <person name="Borodovsky M."/>
            <person name="Guigo R."/>
            <person name="Alvarado L."/>
            <person name="Berlin A."/>
            <person name="Bochicchio J."/>
            <person name="Borenstein D."/>
            <person name="Chapman S."/>
            <person name="Chen Z."/>
            <person name="Freedman E."/>
            <person name="Gellesch M."/>
            <person name="Goldberg J."/>
            <person name="Griggs A."/>
            <person name="Gujja S."/>
            <person name="Heilman E."/>
            <person name="Heiman D."/>
            <person name="Hepburn T."/>
            <person name="Howarth C."/>
            <person name="Jen D."/>
            <person name="Larson L."/>
            <person name="Mehta T."/>
            <person name="Park D."/>
            <person name="Pearson M."/>
            <person name="Roberts A."/>
            <person name="Saif S."/>
            <person name="Shenoy N."/>
            <person name="Sisk P."/>
            <person name="Stolte C."/>
            <person name="Sykes S."/>
            <person name="Thomson T."/>
            <person name="Walk T."/>
            <person name="White J."/>
            <person name="Yandava C."/>
            <person name="Burger G."/>
            <person name="Gray M.W."/>
            <person name="Holland P.W.H."/>
            <person name="King N."/>
            <person name="Lang F.B.F."/>
            <person name="Roger A.J."/>
            <person name="Ruiz-Trillo I."/>
            <person name="Lander E."/>
            <person name="Nusbaum C."/>
        </authorList>
    </citation>
    <scope>NUCLEOTIDE SEQUENCE [LARGE SCALE GENOMIC DNA]</scope>
    <source>
        <strain evidence="4 5">ATCC 50062</strain>
    </source>
</reference>
<feature type="transmembrane region" description="Helical" evidence="3">
    <location>
        <begin position="108"/>
        <end position="130"/>
    </location>
</feature>
<dbReference type="Pfam" id="PF01066">
    <property type="entry name" value="CDP-OH_P_transf"/>
    <property type="match status" value="1"/>
</dbReference>
<comment type="similarity">
    <text evidence="2">Belongs to the CDP-alcohol phosphatidyltransferase class-I family.</text>
</comment>
<sequence length="198" mass="21018">MVDGALARALGQTSRLGAVLDVVADNLARSHLYMVVSGLYTHEDLAHGDGGAWRWGALLGGIVIVEWATFAASHASAMASNIHWKAAREAGEAPLLLRLIFANGFKNPLGVVVIGGVSLLPCWMYIHYHFIHAIQPLAELSALFYAVGAVLLVGRVLGLAAESYVISQHVALLLDMDVIGTQSQAVIDEVSTLHSKSA</sequence>
<evidence type="ECO:0000313" key="4">
    <source>
        <dbReference type="EMBL" id="KNC55493.1"/>
    </source>
</evidence>
<proteinExistence type="inferred from homology"/>